<dbReference type="EMBL" id="JAYKOT010000003">
    <property type="protein sequence ID" value="MEB3429354.1"/>
    <property type="molecule type" value="Genomic_DNA"/>
</dbReference>
<feature type="domain" description="DAHP synthetase I/KDSA" evidence="2">
    <location>
        <begin position="14"/>
        <end position="252"/>
    </location>
</feature>
<evidence type="ECO:0000259" key="2">
    <source>
        <dbReference type="Pfam" id="PF00793"/>
    </source>
</evidence>
<comment type="caution">
    <text evidence="3">The sequence shown here is derived from an EMBL/GenBank/DDBJ whole genome shotgun (WGS) entry which is preliminary data.</text>
</comment>
<protein>
    <submittedName>
        <fullName evidence="3">3-deoxy-7-phosphoheptulonate synthase</fullName>
        <ecNumber evidence="3">2.5.1.54</ecNumber>
    </submittedName>
</protein>
<dbReference type="GO" id="GO:0009073">
    <property type="term" value="P:aromatic amino acid family biosynthetic process"/>
    <property type="evidence" value="ECO:0007669"/>
    <property type="project" value="InterPro"/>
</dbReference>
<dbReference type="EC" id="2.5.1.54" evidence="3"/>
<dbReference type="InterPro" id="IPR052899">
    <property type="entry name" value="Class-I_DAHP_synthase"/>
</dbReference>
<dbReference type="NCBIfam" id="NF009239">
    <property type="entry name" value="PRK12595.1"/>
    <property type="match status" value="1"/>
</dbReference>
<dbReference type="Proteomes" id="UP001357733">
    <property type="component" value="Unassembled WGS sequence"/>
</dbReference>
<sequence length="261" mass="29170">MSTNIEKKVVNIGDLQIGGDKKIIIAGPCSIESRDHIIDEAVELKKIGVDILRGGAFKPRTSPYDFQGLGFEAVNYLKEAKDKTGLIIATEVLSESDVDKMKDLIDIFQIGSRNMYNYALLKKVARTGKPIILKRGFSATLNEWEMAGKYIELEGNSNIIFCERGIRTFERETRNTLDLAGAYLLKKKTSYPVIVDPSHGTGRRDLIEPLVRASLAMGLDGIMVEVHKCPDNAKSDAKQTIDYETYKKISEYVGKFNENRA</sequence>
<dbReference type="InterPro" id="IPR006268">
    <property type="entry name" value="DAHP_syn_2"/>
</dbReference>
<dbReference type="Gene3D" id="3.20.20.70">
    <property type="entry name" value="Aldolase class I"/>
    <property type="match status" value="1"/>
</dbReference>
<dbReference type="GO" id="GO:0016832">
    <property type="term" value="F:aldehyde-lyase activity"/>
    <property type="evidence" value="ECO:0007669"/>
    <property type="project" value="InterPro"/>
</dbReference>
<proteinExistence type="predicted"/>
<evidence type="ECO:0000256" key="1">
    <source>
        <dbReference type="ARBA" id="ARBA00022679"/>
    </source>
</evidence>
<dbReference type="RefSeq" id="WP_324619549.1">
    <property type="nucleotide sequence ID" value="NZ_JAYKOT010000003.1"/>
</dbReference>
<keyword evidence="4" id="KW-1185">Reference proteome</keyword>
<dbReference type="PANTHER" id="PTHR43018:SF1">
    <property type="entry name" value="PROTEIN AROA(G)"/>
    <property type="match status" value="1"/>
</dbReference>
<dbReference type="NCBIfam" id="NF006421">
    <property type="entry name" value="PRK08673.1"/>
    <property type="match status" value="1"/>
</dbReference>
<gene>
    <name evidence="3" type="primary">aroF</name>
    <name evidence="3" type="ORF">VLK81_04880</name>
</gene>
<dbReference type="NCBIfam" id="TIGR01361">
    <property type="entry name" value="DAHP_synth_Bsub"/>
    <property type="match status" value="1"/>
</dbReference>
<dbReference type="PANTHER" id="PTHR43018">
    <property type="entry name" value="PHOSPHO-2-DEHYDRO-3-DEOXYHEPTONATE ALDOLASE"/>
    <property type="match status" value="1"/>
</dbReference>
<dbReference type="SUPFAM" id="SSF51569">
    <property type="entry name" value="Aldolase"/>
    <property type="match status" value="1"/>
</dbReference>
<dbReference type="Pfam" id="PF00793">
    <property type="entry name" value="DAHP_synth_1"/>
    <property type="match status" value="1"/>
</dbReference>
<keyword evidence="1 3" id="KW-0808">Transferase</keyword>
<dbReference type="GO" id="GO:0003849">
    <property type="term" value="F:3-deoxy-7-phosphoheptulonate synthase activity"/>
    <property type="evidence" value="ECO:0007669"/>
    <property type="project" value="UniProtKB-EC"/>
</dbReference>
<evidence type="ECO:0000313" key="3">
    <source>
        <dbReference type="EMBL" id="MEB3429354.1"/>
    </source>
</evidence>
<dbReference type="InterPro" id="IPR013785">
    <property type="entry name" value="Aldolase_TIM"/>
</dbReference>
<evidence type="ECO:0000313" key="4">
    <source>
        <dbReference type="Proteomes" id="UP001357733"/>
    </source>
</evidence>
<dbReference type="AlphaFoldDB" id="A0AAW9MUP7"/>
<dbReference type="InterPro" id="IPR006218">
    <property type="entry name" value="DAHP1/KDSA"/>
</dbReference>
<organism evidence="3 4">
    <name type="scientific">Citroniella saccharovorans</name>
    <dbReference type="NCBI Taxonomy" id="2053367"/>
    <lineage>
        <taxon>Bacteria</taxon>
        <taxon>Bacillati</taxon>
        <taxon>Bacillota</taxon>
        <taxon>Tissierellia</taxon>
        <taxon>Tissierellales</taxon>
        <taxon>Peptoniphilaceae</taxon>
        <taxon>Citroniella</taxon>
    </lineage>
</organism>
<accession>A0AAW9MUP7</accession>
<reference evidence="3 4" key="1">
    <citation type="submission" date="2024-01" db="EMBL/GenBank/DDBJ databases">
        <title>Complete genome sequence of Citroniella saccharovorans strain M6.X9, isolated from human fecal sample.</title>
        <authorList>
            <person name="Cheng G."/>
            <person name="Westerholm M."/>
            <person name="Schnurer A."/>
        </authorList>
    </citation>
    <scope>NUCLEOTIDE SEQUENCE [LARGE SCALE GENOMIC DNA]</scope>
    <source>
        <strain evidence="3 4">DSM 29873</strain>
    </source>
</reference>
<name>A0AAW9MUP7_9FIRM</name>